<feature type="compositionally biased region" description="Basic and acidic residues" evidence="1">
    <location>
        <begin position="34"/>
        <end position="45"/>
    </location>
</feature>
<dbReference type="Proteomes" id="UP000031575">
    <property type="component" value="Unassembled WGS sequence"/>
</dbReference>
<dbReference type="HOGENOM" id="CLU_2514108_0_0_1"/>
<evidence type="ECO:0000313" key="3">
    <source>
        <dbReference type="Proteomes" id="UP000031575"/>
    </source>
</evidence>
<feature type="region of interest" description="Disordered" evidence="1">
    <location>
        <begin position="18"/>
        <end position="45"/>
    </location>
</feature>
<evidence type="ECO:0000313" key="2">
    <source>
        <dbReference type="EMBL" id="KIH87559.1"/>
    </source>
</evidence>
<gene>
    <name evidence="2" type="ORF">SPBR_05330</name>
</gene>
<accession>A0A0C2EN52</accession>
<sequence>MIHGSNLRASDELTQRGWTRRAKLSRRSGWLATENREDESSSKRVDGASLATFEANWKQTALFAFQLEHHINKKDQTTRMATVHE</sequence>
<proteinExistence type="predicted"/>
<protein>
    <submittedName>
        <fullName evidence="2">Uncharacterized protein</fullName>
    </submittedName>
</protein>
<dbReference type="VEuPathDB" id="FungiDB:SPBR_05330"/>
<keyword evidence="3" id="KW-1185">Reference proteome</keyword>
<name>A0A0C2EN52_9PEZI</name>
<dbReference type="EMBL" id="AWTV01000010">
    <property type="protein sequence ID" value="KIH87559.1"/>
    <property type="molecule type" value="Genomic_DNA"/>
</dbReference>
<reference evidence="2 3" key="1">
    <citation type="journal article" date="2014" name="BMC Genomics">
        <title>Comparative genomics of the major fungal agents of human and animal Sporotrichosis: Sporothrix schenckii and Sporothrix brasiliensis.</title>
        <authorList>
            <person name="Teixeira M.M."/>
            <person name="de Almeida L.G."/>
            <person name="Kubitschek-Barreira P."/>
            <person name="Alves F.L."/>
            <person name="Kioshima E.S."/>
            <person name="Abadio A.K."/>
            <person name="Fernandes L."/>
            <person name="Derengowski L.S."/>
            <person name="Ferreira K.S."/>
            <person name="Souza R.C."/>
            <person name="Ruiz J.C."/>
            <person name="de Andrade N.C."/>
            <person name="Paes H.C."/>
            <person name="Nicola A.M."/>
            <person name="Albuquerque P."/>
            <person name="Gerber A.L."/>
            <person name="Martins V.P."/>
            <person name="Peconick L.D."/>
            <person name="Neto A.V."/>
            <person name="Chaucanez C.B."/>
            <person name="Silva P.A."/>
            <person name="Cunha O.L."/>
            <person name="de Oliveira F.F."/>
            <person name="dos Santos T.C."/>
            <person name="Barros A.L."/>
            <person name="Soares M.A."/>
            <person name="de Oliveira L.M."/>
            <person name="Marini M.M."/>
            <person name="Villalobos-Duno H."/>
            <person name="Cunha M.M."/>
            <person name="de Hoog S."/>
            <person name="da Silveira J.F."/>
            <person name="Henrissat B."/>
            <person name="Nino-Vega G.A."/>
            <person name="Cisalpino P.S."/>
            <person name="Mora-Montes H.M."/>
            <person name="Almeida S.R."/>
            <person name="Stajich J.E."/>
            <person name="Lopes-Bezerra L.M."/>
            <person name="Vasconcelos A.T."/>
            <person name="Felipe M.S."/>
        </authorList>
    </citation>
    <scope>NUCLEOTIDE SEQUENCE [LARGE SCALE GENOMIC DNA]</scope>
    <source>
        <strain evidence="2 3">5110</strain>
    </source>
</reference>
<evidence type="ECO:0000256" key="1">
    <source>
        <dbReference type="SAM" id="MobiDB-lite"/>
    </source>
</evidence>
<comment type="caution">
    <text evidence="2">The sequence shown here is derived from an EMBL/GenBank/DDBJ whole genome shotgun (WGS) entry which is preliminary data.</text>
</comment>
<dbReference type="RefSeq" id="XP_040615569.1">
    <property type="nucleotide sequence ID" value="XM_040763607.1"/>
</dbReference>
<dbReference type="GeneID" id="63678528"/>
<dbReference type="AlphaFoldDB" id="A0A0C2EN52"/>
<organism evidence="2 3">
    <name type="scientific">Sporothrix brasiliensis 5110</name>
    <dbReference type="NCBI Taxonomy" id="1398154"/>
    <lineage>
        <taxon>Eukaryota</taxon>
        <taxon>Fungi</taxon>
        <taxon>Dikarya</taxon>
        <taxon>Ascomycota</taxon>
        <taxon>Pezizomycotina</taxon>
        <taxon>Sordariomycetes</taxon>
        <taxon>Sordariomycetidae</taxon>
        <taxon>Ophiostomatales</taxon>
        <taxon>Ophiostomataceae</taxon>
        <taxon>Sporothrix</taxon>
    </lineage>
</organism>